<organism evidence="1 2">
    <name type="scientific">Austropuccinia psidii MF-1</name>
    <dbReference type="NCBI Taxonomy" id="1389203"/>
    <lineage>
        <taxon>Eukaryota</taxon>
        <taxon>Fungi</taxon>
        <taxon>Dikarya</taxon>
        <taxon>Basidiomycota</taxon>
        <taxon>Pucciniomycotina</taxon>
        <taxon>Pucciniomycetes</taxon>
        <taxon>Pucciniales</taxon>
        <taxon>Sphaerophragmiaceae</taxon>
        <taxon>Austropuccinia</taxon>
    </lineage>
</organism>
<dbReference type="EMBL" id="AVOT02109968">
    <property type="protein sequence ID" value="MBW0581422.1"/>
    <property type="molecule type" value="Genomic_DNA"/>
</dbReference>
<name>A0A9Q3Q341_9BASI</name>
<gene>
    <name evidence="1" type="ORF">O181_121137</name>
</gene>
<sequence>MWRGQLAPTWSQARIAATPMEDGQTRGCDKRGGLPAPNSRWVPNKKWAHLNPIFAPNTNNPKMAKRTPGPKLAKRHSLPLLNHGLWKLQEATSSFIKTLTLNSGATFPLSMYPVPKDTAVVHIWYNIPLCTIFSQRSKFDVLKTQICHINSIPQINHPL</sequence>
<evidence type="ECO:0000313" key="1">
    <source>
        <dbReference type="EMBL" id="MBW0581422.1"/>
    </source>
</evidence>
<dbReference type="AlphaFoldDB" id="A0A9Q3Q341"/>
<keyword evidence="2" id="KW-1185">Reference proteome</keyword>
<accession>A0A9Q3Q341</accession>
<reference evidence="1" key="1">
    <citation type="submission" date="2021-03" db="EMBL/GenBank/DDBJ databases">
        <title>Draft genome sequence of rust myrtle Austropuccinia psidii MF-1, a brazilian biotype.</title>
        <authorList>
            <person name="Quecine M.C."/>
            <person name="Pachon D.M.R."/>
            <person name="Bonatelli M.L."/>
            <person name="Correr F.H."/>
            <person name="Franceschini L.M."/>
            <person name="Leite T.F."/>
            <person name="Margarido G.R.A."/>
            <person name="Almeida C.A."/>
            <person name="Ferrarezi J.A."/>
            <person name="Labate C.A."/>
        </authorList>
    </citation>
    <scope>NUCLEOTIDE SEQUENCE</scope>
    <source>
        <strain evidence="1">MF-1</strain>
    </source>
</reference>
<evidence type="ECO:0000313" key="2">
    <source>
        <dbReference type="Proteomes" id="UP000765509"/>
    </source>
</evidence>
<proteinExistence type="predicted"/>
<dbReference type="Proteomes" id="UP000765509">
    <property type="component" value="Unassembled WGS sequence"/>
</dbReference>
<comment type="caution">
    <text evidence="1">The sequence shown here is derived from an EMBL/GenBank/DDBJ whole genome shotgun (WGS) entry which is preliminary data.</text>
</comment>
<protein>
    <submittedName>
        <fullName evidence="1">Uncharacterized protein</fullName>
    </submittedName>
</protein>